<proteinExistence type="predicted"/>
<evidence type="ECO:0000313" key="3">
    <source>
        <dbReference type="Proteomes" id="UP000037696"/>
    </source>
</evidence>
<evidence type="ECO:0000256" key="1">
    <source>
        <dbReference type="SAM" id="MobiDB-lite"/>
    </source>
</evidence>
<dbReference type="EMBL" id="LHQQ01000335">
    <property type="protein sequence ID" value="KOS37261.1"/>
    <property type="molecule type" value="Genomic_DNA"/>
</dbReference>
<name>A0A0M8NZ07_9EURO</name>
<gene>
    <name evidence="2" type="ORF">ACN38_g11954</name>
</gene>
<reference evidence="2 3" key="1">
    <citation type="submission" date="2015-08" db="EMBL/GenBank/DDBJ databases">
        <title>Genome sequencing of Penicillium nordicum.</title>
        <authorList>
            <person name="Nguyen H.D."/>
            <person name="Seifert K.A."/>
        </authorList>
    </citation>
    <scope>NUCLEOTIDE SEQUENCE [LARGE SCALE GENOMIC DNA]</scope>
    <source>
        <strain evidence="2 3">DAOMC 185683</strain>
    </source>
</reference>
<accession>A0A0M8NZ07</accession>
<protein>
    <submittedName>
        <fullName evidence="2">Uncharacterized protein</fullName>
    </submittedName>
</protein>
<organism evidence="2 3">
    <name type="scientific">Penicillium nordicum</name>
    <dbReference type="NCBI Taxonomy" id="229535"/>
    <lineage>
        <taxon>Eukaryota</taxon>
        <taxon>Fungi</taxon>
        <taxon>Dikarya</taxon>
        <taxon>Ascomycota</taxon>
        <taxon>Pezizomycotina</taxon>
        <taxon>Eurotiomycetes</taxon>
        <taxon>Eurotiomycetidae</taxon>
        <taxon>Eurotiales</taxon>
        <taxon>Aspergillaceae</taxon>
        <taxon>Penicillium</taxon>
    </lineage>
</organism>
<dbReference type="AlphaFoldDB" id="A0A0M8NZ07"/>
<comment type="caution">
    <text evidence="2">The sequence shown here is derived from an EMBL/GenBank/DDBJ whole genome shotgun (WGS) entry which is preliminary data.</text>
</comment>
<sequence length="102" mass="11089">MTDSGFSWMLGGGRNLSGFVSSTSPPPEQTRHLDQSRGKPKPNALFGLSGDDNPGTDSEHSELALHSLRGSRDPLARIYLRKPLCIISRFCGNILAITDLLH</sequence>
<feature type="region of interest" description="Disordered" evidence="1">
    <location>
        <begin position="17"/>
        <end position="61"/>
    </location>
</feature>
<dbReference type="STRING" id="229535.A0A0M8NZ07"/>
<keyword evidence="3" id="KW-1185">Reference proteome</keyword>
<evidence type="ECO:0000313" key="2">
    <source>
        <dbReference type="EMBL" id="KOS37261.1"/>
    </source>
</evidence>
<dbReference type="Proteomes" id="UP000037696">
    <property type="component" value="Unassembled WGS sequence"/>
</dbReference>